<evidence type="ECO:0000313" key="1">
    <source>
        <dbReference type="EMBL" id="KAK8224709.1"/>
    </source>
</evidence>
<organism evidence="1 2">
    <name type="scientific">Phyllosticta capitalensis</name>
    <dbReference type="NCBI Taxonomy" id="121624"/>
    <lineage>
        <taxon>Eukaryota</taxon>
        <taxon>Fungi</taxon>
        <taxon>Dikarya</taxon>
        <taxon>Ascomycota</taxon>
        <taxon>Pezizomycotina</taxon>
        <taxon>Dothideomycetes</taxon>
        <taxon>Dothideomycetes incertae sedis</taxon>
        <taxon>Botryosphaeriales</taxon>
        <taxon>Phyllostictaceae</taxon>
        <taxon>Phyllosticta</taxon>
    </lineage>
</organism>
<comment type="caution">
    <text evidence="1">The sequence shown here is derived from an EMBL/GenBank/DDBJ whole genome shotgun (WGS) entry which is preliminary data.</text>
</comment>
<sequence length="255" mass="29736">MELEYPKMRFEGTRHEQCDVMRSQDDEFSKEMIRKAPTPGGPLMTAKLWTGELGAEEELMGYWCLNIGTSSPRHWIPLIPGTEIDLTKYRKESFQIFCHWTKTLNIPEFDYDPDGQASGPKGMLAFWGFDAYLLGWRLGSPAFCNVIMTRLYNLHKDGVWFPLNQVVERIWSSSGEGEVKLRHPFAKFLVHAYFRAEEKKGKLRPSYPEAFLQAVERCRPTKIWKEKKACDYHIHFDRSLGDSTLGFRTQNVKNW</sequence>
<name>A0ABR1YB99_9PEZI</name>
<gene>
    <name evidence="1" type="ORF">HDK90DRAFT_497848</name>
</gene>
<reference evidence="1 2" key="1">
    <citation type="submission" date="2024-04" db="EMBL/GenBank/DDBJ databases">
        <title>Phyllosticta paracitricarpa is synonymous to the EU quarantine fungus P. citricarpa based on phylogenomic analyses.</title>
        <authorList>
            <consortium name="Lawrence Berkeley National Laboratory"/>
            <person name="Van Ingen-Buijs V.A."/>
            <person name="Van Westerhoven A.C."/>
            <person name="Haridas S."/>
            <person name="Skiadas P."/>
            <person name="Martin F."/>
            <person name="Groenewald J.Z."/>
            <person name="Crous P.W."/>
            <person name="Seidl M.F."/>
        </authorList>
    </citation>
    <scope>NUCLEOTIDE SEQUENCE [LARGE SCALE GENOMIC DNA]</scope>
    <source>
        <strain evidence="1 2">CBS 123374</strain>
    </source>
</reference>
<feature type="non-terminal residue" evidence="1">
    <location>
        <position position="255"/>
    </location>
</feature>
<dbReference type="EMBL" id="JBBWRZ010000012">
    <property type="protein sequence ID" value="KAK8224709.1"/>
    <property type="molecule type" value="Genomic_DNA"/>
</dbReference>
<evidence type="ECO:0000313" key="2">
    <source>
        <dbReference type="Proteomes" id="UP001492380"/>
    </source>
</evidence>
<accession>A0ABR1YB99</accession>
<proteinExistence type="predicted"/>
<dbReference type="Proteomes" id="UP001492380">
    <property type="component" value="Unassembled WGS sequence"/>
</dbReference>
<protein>
    <submittedName>
        <fullName evidence="1">Uncharacterized protein</fullName>
    </submittedName>
</protein>
<keyword evidence="2" id="KW-1185">Reference proteome</keyword>